<protein>
    <submittedName>
        <fullName evidence="1">Uncharacterized protein</fullName>
    </submittedName>
</protein>
<dbReference type="Proteomes" id="UP001428341">
    <property type="component" value="Unassembled WGS sequence"/>
</dbReference>
<dbReference type="AlphaFoldDB" id="A0AAP0MZ65"/>
<proteinExistence type="predicted"/>
<gene>
    <name evidence="1" type="ORF">WN944_021394</name>
</gene>
<sequence length="71" mass="7948">MPACHVCNMRPPSGWLSEFACYRTAAARVKAFPQDVSQDFVDPTLDAEVAMSWWSMCPDLTCDVGHRVRVS</sequence>
<name>A0AAP0MZ65_9ROSI</name>
<evidence type="ECO:0000313" key="2">
    <source>
        <dbReference type="Proteomes" id="UP001428341"/>
    </source>
</evidence>
<organism evidence="1 2">
    <name type="scientific">Citrus x changshan-huyou</name>
    <dbReference type="NCBI Taxonomy" id="2935761"/>
    <lineage>
        <taxon>Eukaryota</taxon>
        <taxon>Viridiplantae</taxon>
        <taxon>Streptophyta</taxon>
        <taxon>Embryophyta</taxon>
        <taxon>Tracheophyta</taxon>
        <taxon>Spermatophyta</taxon>
        <taxon>Magnoliopsida</taxon>
        <taxon>eudicotyledons</taxon>
        <taxon>Gunneridae</taxon>
        <taxon>Pentapetalae</taxon>
        <taxon>rosids</taxon>
        <taxon>malvids</taxon>
        <taxon>Sapindales</taxon>
        <taxon>Rutaceae</taxon>
        <taxon>Aurantioideae</taxon>
        <taxon>Citrus</taxon>
    </lineage>
</organism>
<dbReference type="EMBL" id="JBCGBO010000001">
    <property type="protein sequence ID" value="KAK9228443.1"/>
    <property type="molecule type" value="Genomic_DNA"/>
</dbReference>
<evidence type="ECO:0000313" key="1">
    <source>
        <dbReference type="EMBL" id="KAK9228443.1"/>
    </source>
</evidence>
<keyword evidence="2" id="KW-1185">Reference proteome</keyword>
<accession>A0AAP0MZ65</accession>
<reference evidence="1 2" key="1">
    <citation type="submission" date="2024-05" db="EMBL/GenBank/DDBJ databases">
        <title>Haplotype-resolved chromosome-level genome assembly of Huyou (Citrus changshanensis).</title>
        <authorList>
            <person name="Miao C."/>
            <person name="Chen W."/>
            <person name="Wu Y."/>
            <person name="Wang L."/>
            <person name="Zhao S."/>
            <person name="Grierson D."/>
            <person name="Xu C."/>
            <person name="Chen K."/>
        </authorList>
    </citation>
    <scope>NUCLEOTIDE SEQUENCE [LARGE SCALE GENOMIC DNA]</scope>
    <source>
        <strain evidence="1">01-14</strain>
        <tissue evidence="1">Leaf</tissue>
    </source>
</reference>
<comment type="caution">
    <text evidence="1">The sequence shown here is derived from an EMBL/GenBank/DDBJ whole genome shotgun (WGS) entry which is preliminary data.</text>
</comment>